<organism evidence="12 13">
    <name type="scientific">Silvibacterium bohemicum</name>
    <dbReference type="NCBI Taxonomy" id="1577686"/>
    <lineage>
        <taxon>Bacteria</taxon>
        <taxon>Pseudomonadati</taxon>
        <taxon>Acidobacteriota</taxon>
        <taxon>Terriglobia</taxon>
        <taxon>Terriglobales</taxon>
        <taxon>Acidobacteriaceae</taxon>
        <taxon>Silvibacterium</taxon>
    </lineage>
</organism>
<gene>
    <name evidence="12" type="ORF">HNQ77_003840</name>
</gene>
<evidence type="ECO:0000256" key="10">
    <source>
        <dbReference type="ARBA" id="ARBA00023288"/>
    </source>
</evidence>
<dbReference type="Pfam" id="PF17090">
    <property type="entry name" value="Ytca"/>
    <property type="match status" value="1"/>
</dbReference>
<evidence type="ECO:0000313" key="13">
    <source>
        <dbReference type="Proteomes" id="UP000538666"/>
    </source>
</evidence>
<dbReference type="GO" id="GO:0016020">
    <property type="term" value="C:membrane"/>
    <property type="evidence" value="ECO:0007669"/>
    <property type="project" value="UniProtKB-SubCell"/>
</dbReference>
<keyword evidence="13" id="KW-1185">Reference proteome</keyword>
<keyword evidence="7 11" id="KW-1133">Transmembrane helix</keyword>
<evidence type="ECO:0000256" key="6">
    <source>
        <dbReference type="ARBA" id="ARBA00022729"/>
    </source>
</evidence>
<keyword evidence="4" id="KW-1003">Cell membrane</keyword>
<evidence type="ECO:0000256" key="3">
    <source>
        <dbReference type="ARBA" id="ARBA00021237"/>
    </source>
</evidence>
<keyword evidence="10" id="KW-0449">Lipoprotein</keyword>
<keyword evidence="8 11" id="KW-0472">Membrane</keyword>
<dbReference type="RefSeq" id="WP_050060885.1">
    <property type="nucleotide sequence ID" value="NZ_JACHEK010000008.1"/>
</dbReference>
<evidence type="ECO:0000256" key="8">
    <source>
        <dbReference type="ARBA" id="ARBA00023136"/>
    </source>
</evidence>
<dbReference type="PROSITE" id="PS51257">
    <property type="entry name" value="PROKAR_LIPOPROTEIN"/>
    <property type="match status" value="1"/>
</dbReference>
<dbReference type="OrthoDB" id="123105at2"/>
<feature type="transmembrane region" description="Helical" evidence="11">
    <location>
        <begin position="60"/>
        <end position="82"/>
    </location>
</feature>
<comment type="subcellular location">
    <subcellularLocation>
        <location evidence="1">Membrane</location>
        <topology evidence="1">Multi-pass membrane protein</topology>
    </subcellularLocation>
</comment>
<sequence>MWKSFVTSLFVTTISGCSGPPTFNILGSYFPSWLACFGIAIGLTFLAHLLITAKKLADQLWPLSIVYTALLCFFSCTLWMVFFE</sequence>
<evidence type="ECO:0000256" key="7">
    <source>
        <dbReference type="ARBA" id="ARBA00022989"/>
    </source>
</evidence>
<keyword evidence="9" id="KW-0564">Palmitate</keyword>
<evidence type="ECO:0000256" key="4">
    <source>
        <dbReference type="ARBA" id="ARBA00022475"/>
    </source>
</evidence>
<keyword evidence="5 11" id="KW-0812">Transmembrane</keyword>
<name>A0A841JXJ0_9BACT</name>
<comment type="caution">
    <text evidence="12">The sequence shown here is derived from an EMBL/GenBank/DDBJ whole genome shotgun (WGS) entry which is preliminary data.</text>
</comment>
<dbReference type="InterPro" id="IPR031381">
    <property type="entry name" value="YtcA"/>
</dbReference>
<evidence type="ECO:0000256" key="9">
    <source>
        <dbReference type="ARBA" id="ARBA00023139"/>
    </source>
</evidence>
<reference evidence="12 13" key="1">
    <citation type="submission" date="2020-08" db="EMBL/GenBank/DDBJ databases">
        <title>Genomic Encyclopedia of Type Strains, Phase IV (KMG-IV): sequencing the most valuable type-strain genomes for metagenomic binning, comparative biology and taxonomic classification.</title>
        <authorList>
            <person name="Goeker M."/>
        </authorList>
    </citation>
    <scope>NUCLEOTIDE SEQUENCE [LARGE SCALE GENOMIC DNA]</scope>
    <source>
        <strain evidence="12 13">DSM 103733</strain>
    </source>
</reference>
<comment type="similarity">
    <text evidence="2">Belongs to the YtcA family.</text>
</comment>
<dbReference type="Proteomes" id="UP000538666">
    <property type="component" value="Unassembled WGS sequence"/>
</dbReference>
<dbReference type="AlphaFoldDB" id="A0A841JXJ0"/>
<evidence type="ECO:0000313" key="12">
    <source>
        <dbReference type="EMBL" id="MBB6145870.1"/>
    </source>
</evidence>
<dbReference type="EMBL" id="JACHEK010000008">
    <property type="protein sequence ID" value="MBB6145870.1"/>
    <property type="molecule type" value="Genomic_DNA"/>
</dbReference>
<evidence type="ECO:0000256" key="5">
    <source>
        <dbReference type="ARBA" id="ARBA00022692"/>
    </source>
</evidence>
<evidence type="ECO:0000256" key="2">
    <source>
        <dbReference type="ARBA" id="ARBA00008208"/>
    </source>
</evidence>
<evidence type="ECO:0000256" key="11">
    <source>
        <dbReference type="SAM" id="Phobius"/>
    </source>
</evidence>
<feature type="transmembrane region" description="Helical" evidence="11">
    <location>
        <begin position="32"/>
        <end position="53"/>
    </location>
</feature>
<proteinExistence type="inferred from homology"/>
<evidence type="ECO:0000256" key="1">
    <source>
        <dbReference type="ARBA" id="ARBA00004141"/>
    </source>
</evidence>
<accession>A0A841JXJ0</accession>
<protein>
    <recommendedName>
        <fullName evidence="3">Uncharacterized protein YtcA</fullName>
    </recommendedName>
</protein>
<keyword evidence="6" id="KW-0732">Signal</keyword>